<dbReference type="PANTHER" id="PTHR43065">
    <property type="entry name" value="SENSOR HISTIDINE KINASE"/>
    <property type="match status" value="1"/>
</dbReference>
<dbReference type="InterPro" id="IPR011006">
    <property type="entry name" value="CheY-like_superfamily"/>
</dbReference>
<evidence type="ECO:0000256" key="3">
    <source>
        <dbReference type="ARBA" id="ARBA00022553"/>
    </source>
</evidence>
<dbReference type="RefSeq" id="WP_197356580.1">
    <property type="nucleotide sequence ID" value="NZ_CP036298.1"/>
</dbReference>
<dbReference type="SUPFAM" id="SSF55785">
    <property type="entry name" value="PYP-like sensor domain (PAS domain)"/>
    <property type="match status" value="1"/>
</dbReference>
<gene>
    <name evidence="8" type="ORF">Q31a_21300</name>
</gene>
<dbReference type="AlphaFoldDB" id="A0A518G5G5"/>
<dbReference type="Pfam" id="PF00512">
    <property type="entry name" value="HisKA"/>
    <property type="match status" value="1"/>
</dbReference>
<evidence type="ECO:0000256" key="2">
    <source>
        <dbReference type="ARBA" id="ARBA00012438"/>
    </source>
</evidence>
<dbReference type="PROSITE" id="PS50109">
    <property type="entry name" value="HIS_KIN"/>
    <property type="match status" value="1"/>
</dbReference>
<feature type="signal peptide" evidence="5">
    <location>
        <begin position="1"/>
        <end position="42"/>
    </location>
</feature>
<comment type="catalytic activity">
    <reaction evidence="1">
        <text>ATP + protein L-histidine = ADP + protein N-phospho-L-histidine.</text>
        <dbReference type="EC" id="2.7.13.3"/>
    </reaction>
</comment>
<dbReference type="InterPro" id="IPR036890">
    <property type="entry name" value="HATPase_C_sf"/>
</dbReference>
<dbReference type="SMART" id="SM00387">
    <property type="entry name" value="HATPase_c"/>
    <property type="match status" value="1"/>
</dbReference>
<dbReference type="Gene3D" id="3.30.565.10">
    <property type="entry name" value="Histidine kinase-like ATPase, C-terminal domain"/>
    <property type="match status" value="1"/>
</dbReference>
<evidence type="ECO:0000313" key="8">
    <source>
        <dbReference type="EMBL" id="QDV23825.1"/>
    </source>
</evidence>
<evidence type="ECO:0000259" key="6">
    <source>
        <dbReference type="PROSITE" id="PS50109"/>
    </source>
</evidence>
<accession>A0A518G5G5</accession>
<dbReference type="EMBL" id="CP036298">
    <property type="protein sequence ID" value="QDV23825.1"/>
    <property type="molecule type" value="Genomic_DNA"/>
</dbReference>
<dbReference type="SUPFAM" id="SSF52172">
    <property type="entry name" value="CheY-like"/>
    <property type="match status" value="1"/>
</dbReference>
<dbReference type="SUPFAM" id="SSF55874">
    <property type="entry name" value="ATPase domain of HSP90 chaperone/DNA topoisomerase II/histidine kinase"/>
    <property type="match status" value="1"/>
</dbReference>
<feature type="modified residue" description="4-aspartylphosphate" evidence="4">
    <location>
        <position position="903"/>
    </location>
</feature>
<feature type="domain" description="Histidine kinase" evidence="6">
    <location>
        <begin position="618"/>
        <end position="831"/>
    </location>
</feature>
<dbReference type="Gene3D" id="3.40.50.2300">
    <property type="match status" value="1"/>
</dbReference>
<evidence type="ECO:0000313" key="9">
    <source>
        <dbReference type="Proteomes" id="UP000318017"/>
    </source>
</evidence>
<protein>
    <recommendedName>
        <fullName evidence="2">histidine kinase</fullName>
        <ecNumber evidence="2">2.7.13.3</ecNumber>
    </recommendedName>
</protein>
<evidence type="ECO:0000256" key="1">
    <source>
        <dbReference type="ARBA" id="ARBA00000085"/>
    </source>
</evidence>
<organism evidence="8 9">
    <name type="scientific">Aureliella helgolandensis</name>
    <dbReference type="NCBI Taxonomy" id="2527968"/>
    <lineage>
        <taxon>Bacteria</taxon>
        <taxon>Pseudomonadati</taxon>
        <taxon>Planctomycetota</taxon>
        <taxon>Planctomycetia</taxon>
        <taxon>Pirellulales</taxon>
        <taxon>Pirellulaceae</taxon>
        <taxon>Aureliella</taxon>
    </lineage>
</organism>
<dbReference type="CDD" id="cd00082">
    <property type="entry name" value="HisKA"/>
    <property type="match status" value="1"/>
</dbReference>
<dbReference type="InterPro" id="IPR004358">
    <property type="entry name" value="Sig_transdc_His_kin-like_C"/>
</dbReference>
<dbReference type="Pfam" id="PF00072">
    <property type="entry name" value="Response_reg"/>
    <property type="match status" value="1"/>
</dbReference>
<reference evidence="8 9" key="1">
    <citation type="submission" date="2019-02" db="EMBL/GenBank/DDBJ databases">
        <title>Deep-cultivation of Planctomycetes and their phenomic and genomic characterization uncovers novel biology.</title>
        <authorList>
            <person name="Wiegand S."/>
            <person name="Jogler M."/>
            <person name="Boedeker C."/>
            <person name="Pinto D."/>
            <person name="Vollmers J."/>
            <person name="Rivas-Marin E."/>
            <person name="Kohn T."/>
            <person name="Peeters S.H."/>
            <person name="Heuer A."/>
            <person name="Rast P."/>
            <person name="Oberbeckmann S."/>
            <person name="Bunk B."/>
            <person name="Jeske O."/>
            <person name="Meyerdierks A."/>
            <person name="Storesund J.E."/>
            <person name="Kallscheuer N."/>
            <person name="Luecker S."/>
            <person name="Lage O.M."/>
            <person name="Pohl T."/>
            <person name="Merkel B.J."/>
            <person name="Hornburger P."/>
            <person name="Mueller R.-W."/>
            <person name="Bruemmer F."/>
            <person name="Labrenz M."/>
            <person name="Spormann A.M."/>
            <person name="Op den Camp H."/>
            <person name="Overmann J."/>
            <person name="Amann R."/>
            <person name="Jetten M.S.M."/>
            <person name="Mascher T."/>
            <person name="Medema M.H."/>
            <person name="Devos D.P."/>
            <person name="Kaster A.-K."/>
            <person name="Ovreas L."/>
            <person name="Rohde M."/>
            <person name="Galperin M.Y."/>
            <person name="Jogler C."/>
        </authorList>
    </citation>
    <scope>NUCLEOTIDE SEQUENCE [LARGE SCALE GENOMIC DNA]</scope>
    <source>
        <strain evidence="8 9">Q31a</strain>
    </source>
</reference>
<name>A0A518G5G5_9BACT</name>
<evidence type="ECO:0000256" key="5">
    <source>
        <dbReference type="SAM" id="SignalP"/>
    </source>
</evidence>
<keyword evidence="3 4" id="KW-0597">Phosphoprotein</keyword>
<dbReference type="InterPro" id="IPR005467">
    <property type="entry name" value="His_kinase_dom"/>
</dbReference>
<dbReference type="SUPFAM" id="SSF47384">
    <property type="entry name" value="Homodimeric domain of signal transducing histidine kinase"/>
    <property type="match status" value="1"/>
</dbReference>
<dbReference type="SMART" id="SM00448">
    <property type="entry name" value="REC"/>
    <property type="match status" value="1"/>
</dbReference>
<keyword evidence="5" id="KW-0732">Signal</keyword>
<proteinExistence type="predicted"/>
<dbReference type="InterPro" id="IPR036097">
    <property type="entry name" value="HisK_dim/P_sf"/>
</dbReference>
<keyword evidence="9" id="KW-1185">Reference proteome</keyword>
<dbReference type="InterPro" id="IPR035965">
    <property type="entry name" value="PAS-like_dom_sf"/>
</dbReference>
<feature type="chain" id="PRO_5021716321" description="histidine kinase" evidence="5">
    <location>
        <begin position="43"/>
        <end position="970"/>
    </location>
</feature>
<dbReference type="PANTHER" id="PTHR43065:SF42">
    <property type="entry name" value="TWO-COMPONENT SENSOR PPRA"/>
    <property type="match status" value="1"/>
</dbReference>
<dbReference type="InterPro" id="IPR003594">
    <property type="entry name" value="HATPase_dom"/>
</dbReference>
<dbReference type="Gene3D" id="3.30.450.20">
    <property type="entry name" value="PAS domain"/>
    <property type="match status" value="1"/>
</dbReference>
<dbReference type="PRINTS" id="PR00344">
    <property type="entry name" value="BCTRLSENSOR"/>
</dbReference>
<sequence length="970" mass="107035" precursor="true">MFNIGGKLKSPFVFVARFIAPAANVTMMLWCLLNTSAGSVQAQDTSVAAASPVITTLRDLREQRGKHVSGEEPLRRIDMQVRLTFFSPTWNRFRVQQHGEDHWCVSSREHFDVLKTAKLGDLLRIRGTDGFAKPVLNVESLEFLASGSERDLLRLPAFRDGKPNLWKFVTYTGTVAEVFGAKDSIRIRFEDPERVIRALIFDTTATPQQLNLVGQRVQVSGLMETATERSTGKKSGYRLVVKEFSQLRLEPNSNVDSIPLTQLRRDTQILYVGEDYYIADGCRFTCEHSDGLLPGRLVEVGLGDWQPESSMGHAKWLVQGDMLALARPPLLTAAQIADSGDFYRRATIVGRVKKCVVEHGVAQLLVASGEELFTAQVMHRLLPEWDGENSFEINHVPGTQVRLTGVIDRLETAANGSHFLMHVADSGDVEVLSLPVQFRTDHVKWMIATLVVLGLGVVAWQIGLRRQVHLATQKLRSLNASGLATSRAARDGILVFDTDRRVTQADGKLAEMFNSGFVVGATADATLQNKLLHLFARPEEFREFWANAFASENLARTAEFASQAVQGWLSVYTGPVVDDQGANVGRIWTFDDITHRKKLDMESLHSQKINAIGRLAGGIAHDFNNLLHVIGSSLEILTVEKAPAKVSEQLATVSSAIERASELTNQLLTFSKPGQLKTEAFDANELVARVAQTVRSRLSESIHIRTSPETGVWPVEGDVGQLEHVLINLCNNAGDAIPQRPGNIEIRVCNTMHESLGECVQLAVIDDGVGMSSEVLERIFEPFFTTKQFGHGAGLGLSIAFGVVSQHQGKIECHSEVGKGTQFSIYLPLTRQPKVSEGRPQQALTTGMPENLKILVVDDEPLIIKSFELLLPQLGHRVVSAKGGLEALARLATDSEFDLILLDLTMPGMSGLETLAEIRSLSRDIPVIVCSGYSDDAERVMNHEYLRVSAFLGKPFRMRDLNQLISSIDF</sequence>
<feature type="domain" description="Response regulatory" evidence="7">
    <location>
        <begin position="853"/>
        <end position="969"/>
    </location>
</feature>
<dbReference type="EC" id="2.7.13.3" evidence="2"/>
<dbReference type="PROSITE" id="PS50110">
    <property type="entry name" value="RESPONSE_REGULATORY"/>
    <property type="match status" value="1"/>
</dbReference>
<evidence type="ECO:0000256" key="4">
    <source>
        <dbReference type="PROSITE-ProRule" id="PRU00169"/>
    </source>
</evidence>
<dbReference type="GO" id="GO:0000155">
    <property type="term" value="F:phosphorelay sensor kinase activity"/>
    <property type="evidence" value="ECO:0007669"/>
    <property type="project" value="InterPro"/>
</dbReference>
<evidence type="ECO:0000259" key="7">
    <source>
        <dbReference type="PROSITE" id="PS50110"/>
    </source>
</evidence>
<dbReference type="Gene3D" id="1.10.287.130">
    <property type="match status" value="1"/>
</dbReference>
<dbReference type="KEGG" id="ahel:Q31a_21300"/>
<dbReference type="Pfam" id="PF02518">
    <property type="entry name" value="HATPase_c"/>
    <property type="match status" value="1"/>
</dbReference>
<dbReference type="Proteomes" id="UP000318017">
    <property type="component" value="Chromosome"/>
</dbReference>
<dbReference type="InterPro" id="IPR001789">
    <property type="entry name" value="Sig_transdc_resp-reg_receiver"/>
</dbReference>
<dbReference type="SMART" id="SM00388">
    <property type="entry name" value="HisKA"/>
    <property type="match status" value="1"/>
</dbReference>
<dbReference type="InterPro" id="IPR003661">
    <property type="entry name" value="HisK_dim/P_dom"/>
</dbReference>